<dbReference type="RefSeq" id="XP_040739260.1">
    <property type="nucleotide sequence ID" value="XM_040883958.1"/>
</dbReference>
<reference evidence="1 2" key="1">
    <citation type="submission" date="2016-07" db="EMBL/GenBank/DDBJ databases">
        <title>Pervasive Adenine N6-methylation of Active Genes in Fungi.</title>
        <authorList>
            <consortium name="DOE Joint Genome Institute"/>
            <person name="Mondo S.J."/>
            <person name="Dannebaum R.O."/>
            <person name="Kuo R.C."/>
            <person name="Labutti K."/>
            <person name="Haridas S."/>
            <person name="Kuo A."/>
            <person name="Salamov A."/>
            <person name="Ahrendt S.R."/>
            <person name="Lipzen A."/>
            <person name="Sullivan W."/>
            <person name="Andreopoulos W.B."/>
            <person name="Clum A."/>
            <person name="Lindquist E."/>
            <person name="Daum C."/>
            <person name="Ramamoorthy G.K."/>
            <person name="Gryganskyi A."/>
            <person name="Culley D."/>
            <person name="Magnuson J.K."/>
            <person name="James T.Y."/>
            <person name="O'Malley M.A."/>
            <person name="Stajich J.E."/>
            <person name="Spatafora J.W."/>
            <person name="Visel A."/>
            <person name="Grigoriev I.V."/>
        </authorList>
    </citation>
    <scope>NUCLEOTIDE SEQUENCE [LARGE SCALE GENOMIC DNA]</scope>
    <source>
        <strain evidence="1 2">ATCC 12442</strain>
    </source>
</reference>
<dbReference type="EMBL" id="MCFD01000092">
    <property type="protein sequence ID" value="ORX64459.1"/>
    <property type="molecule type" value="Genomic_DNA"/>
</dbReference>
<evidence type="ECO:0000313" key="1">
    <source>
        <dbReference type="EMBL" id="ORX64459.1"/>
    </source>
</evidence>
<accession>A0A1Y1VT37</accession>
<protein>
    <submittedName>
        <fullName evidence="1">Uncharacterized protein</fullName>
    </submittedName>
</protein>
<organism evidence="1 2">
    <name type="scientific">Linderina pennispora</name>
    <dbReference type="NCBI Taxonomy" id="61395"/>
    <lineage>
        <taxon>Eukaryota</taxon>
        <taxon>Fungi</taxon>
        <taxon>Fungi incertae sedis</taxon>
        <taxon>Zoopagomycota</taxon>
        <taxon>Kickxellomycotina</taxon>
        <taxon>Kickxellomycetes</taxon>
        <taxon>Kickxellales</taxon>
        <taxon>Kickxellaceae</taxon>
        <taxon>Linderina</taxon>
    </lineage>
</organism>
<keyword evidence="2" id="KW-1185">Reference proteome</keyword>
<dbReference type="GeneID" id="63800606"/>
<dbReference type="Proteomes" id="UP000193922">
    <property type="component" value="Unassembled WGS sequence"/>
</dbReference>
<proteinExistence type="predicted"/>
<comment type="caution">
    <text evidence="1">The sequence shown here is derived from an EMBL/GenBank/DDBJ whole genome shotgun (WGS) entry which is preliminary data.</text>
</comment>
<gene>
    <name evidence="1" type="ORF">DL89DRAFT_185690</name>
</gene>
<name>A0A1Y1VT37_9FUNG</name>
<dbReference type="AlphaFoldDB" id="A0A1Y1VT37"/>
<evidence type="ECO:0000313" key="2">
    <source>
        <dbReference type="Proteomes" id="UP000193922"/>
    </source>
</evidence>
<sequence>MAERETETLEAQKSKAFPLLTRLAPRTRAISPFEYKYSHAARGLCFFPQALCISFIFISPFSRFHRLFPALVPVQYTCYALIPPNHPPSNIMSPFVTFGQDRDVNTCDPRGGISIEEAREYSIYV</sequence>